<dbReference type="EMBL" id="WMIF01000007">
    <property type="protein sequence ID" value="MTH34344.1"/>
    <property type="molecule type" value="Genomic_DNA"/>
</dbReference>
<dbReference type="Proteomes" id="UP000442533">
    <property type="component" value="Unassembled WGS sequence"/>
</dbReference>
<gene>
    <name evidence="2" type="ORF">GL279_07000</name>
</gene>
<organism evidence="2 3">
    <name type="scientific">Paracoccus limosus</name>
    <dbReference type="NCBI Taxonomy" id="913252"/>
    <lineage>
        <taxon>Bacteria</taxon>
        <taxon>Pseudomonadati</taxon>
        <taxon>Pseudomonadota</taxon>
        <taxon>Alphaproteobacteria</taxon>
        <taxon>Rhodobacterales</taxon>
        <taxon>Paracoccaceae</taxon>
        <taxon>Paracoccus</taxon>
    </lineage>
</organism>
<dbReference type="RefSeq" id="WP_155063907.1">
    <property type="nucleotide sequence ID" value="NZ_WMIF01000007.1"/>
</dbReference>
<dbReference type="SUPFAM" id="SSF53474">
    <property type="entry name" value="alpha/beta-Hydrolases"/>
    <property type="match status" value="1"/>
</dbReference>
<dbReference type="Pfam" id="PF12146">
    <property type="entry name" value="Hydrolase_4"/>
    <property type="match status" value="1"/>
</dbReference>
<keyword evidence="2" id="KW-0378">Hydrolase</keyword>
<name>A0A844H464_9RHOB</name>
<dbReference type="OrthoDB" id="9796570at2"/>
<evidence type="ECO:0000259" key="1">
    <source>
        <dbReference type="Pfam" id="PF12146"/>
    </source>
</evidence>
<reference evidence="2 3" key="1">
    <citation type="submission" date="2019-11" db="EMBL/GenBank/DDBJ databases">
        <authorList>
            <person name="Dong K."/>
        </authorList>
    </citation>
    <scope>NUCLEOTIDE SEQUENCE [LARGE SCALE GENOMIC DNA]</scope>
    <source>
        <strain evidence="2 3">JCM 17370</strain>
    </source>
</reference>
<keyword evidence="3" id="KW-1185">Reference proteome</keyword>
<evidence type="ECO:0000313" key="2">
    <source>
        <dbReference type="EMBL" id="MTH34344.1"/>
    </source>
</evidence>
<dbReference type="Gene3D" id="3.40.50.1820">
    <property type="entry name" value="alpha/beta hydrolase"/>
    <property type="match status" value="1"/>
</dbReference>
<evidence type="ECO:0000313" key="3">
    <source>
        <dbReference type="Proteomes" id="UP000442533"/>
    </source>
</evidence>
<dbReference type="InterPro" id="IPR022742">
    <property type="entry name" value="Hydrolase_4"/>
</dbReference>
<accession>A0A844H464</accession>
<dbReference type="InterPro" id="IPR029058">
    <property type="entry name" value="AB_hydrolase_fold"/>
</dbReference>
<sequence length="199" mass="21965">MAYHSFRQEGAPDKPVVLAFHGTGGDEHQFVDLVRRMLPGAGIVAPRGDVSEHGANRFFRRTGEGVYDMDDLALRTRAMLDFVTQVRADFAGRPLFALGYSNGANILAAMLFQQPDLFDRAALLHPLIPWVPAPQPGLRDRPVFISAGRNDPICPLPESLALIDWFSRQGARVESRIEAGGHQILPSELNALHRFLASE</sequence>
<comment type="caution">
    <text evidence="2">The sequence shown here is derived from an EMBL/GenBank/DDBJ whole genome shotgun (WGS) entry which is preliminary data.</text>
</comment>
<feature type="domain" description="Serine aminopeptidase S33" evidence="1">
    <location>
        <begin position="14"/>
        <end position="130"/>
    </location>
</feature>
<dbReference type="AlphaFoldDB" id="A0A844H464"/>
<dbReference type="GO" id="GO:0016787">
    <property type="term" value="F:hydrolase activity"/>
    <property type="evidence" value="ECO:0007669"/>
    <property type="project" value="UniProtKB-KW"/>
</dbReference>
<proteinExistence type="predicted"/>
<protein>
    <submittedName>
        <fullName evidence="2">Alpha/beta hydrolase</fullName>
    </submittedName>
</protein>